<protein>
    <recommendedName>
        <fullName evidence="3">phosphoenolpyruvate--glycerone phosphotransferase</fullName>
        <ecNumber evidence="3">2.7.1.121</ecNumber>
    </recommendedName>
</protein>
<dbReference type="SMART" id="SM01120">
    <property type="entry name" value="Dak2"/>
    <property type="match status" value="1"/>
</dbReference>
<evidence type="ECO:0000256" key="4">
    <source>
        <dbReference type="ARBA" id="ARBA00022679"/>
    </source>
</evidence>
<dbReference type="GO" id="GO:0019563">
    <property type="term" value="P:glycerol catabolic process"/>
    <property type="evidence" value="ECO:0007669"/>
    <property type="project" value="TreeGrafter"/>
</dbReference>
<feature type="region of interest" description="Disordered" evidence="9">
    <location>
        <begin position="175"/>
        <end position="196"/>
    </location>
</feature>
<dbReference type="PANTHER" id="PTHR28629:SF4">
    <property type="entry name" value="TRIOKINASE_FMN CYCLASE"/>
    <property type="match status" value="1"/>
</dbReference>
<keyword evidence="6" id="KW-0319">Glycerol metabolism</keyword>
<dbReference type="PATRIC" id="fig|1398.22.peg.2912"/>
<proteinExistence type="predicted"/>
<dbReference type="InterPro" id="IPR004007">
    <property type="entry name" value="DhaL_dom"/>
</dbReference>
<dbReference type="PROSITE" id="PS51480">
    <property type="entry name" value="DHAL"/>
    <property type="match status" value="1"/>
</dbReference>
<dbReference type="EC" id="2.7.1.121" evidence="3"/>
<dbReference type="SUPFAM" id="SSF101473">
    <property type="entry name" value="DhaL-like"/>
    <property type="match status" value="1"/>
</dbReference>
<comment type="subunit">
    <text evidence="7">Homodimer. The dihydroxyacetone kinase complex is composed of a homodimer of DhaM, a homodimer of DhaK and the subunit DhaL.</text>
</comment>
<reference evidence="12" key="1">
    <citation type="submission" date="2016-01" db="EMBL/GenBank/DDBJ databases">
        <authorList>
            <person name="Mitreva M."/>
            <person name="Pepin K.H."/>
            <person name="Mihindukulasuriya K.A."/>
            <person name="Fulton R."/>
            <person name="Fronick C."/>
            <person name="O'Laughlin M."/>
            <person name="Miner T."/>
            <person name="Herter B."/>
            <person name="Rosa B.A."/>
            <person name="Cordes M."/>
            <person name="Tomlinson C."/>
            <person name="Wollam A."/>
            <person name="Palsikar V.B."/>
            <person name="Mardis E.R."/>
            <person name="Wilson R.K."/>
        </authorList>
    </citation>
    <scope>NUCLEOTIDE SEQUENCE [LARGE SCALE GENOMIC DNA]</scope>
    <source>
        <strain evidence="12">GED7749B</strain>
    </source>
</reference>
<evidence type="ECO:0000256" key="1">
    <source>
        <dbReference type="ARBA" id="ARBA00001113"/>
    </source>
</evidence>
<evidence type="ECO:0000256" key="9">
    <source>
        <dbReference type="SAM" id="MobiDB-lite"/>
    </source>
</evidence>
<dbReference type="InterPro" id="IPR050861">
    <property type="entry name" value="Dihydroxyacetone_Kinase"/>
</dbReference>
<dbReference type="FunFam" id="1.25.40.340:FF:000002">
    <property type="entry name" value="Dihydroxyacetone kinase, L subunit"/>
    <property type="match status" value="1"/>
</dbReference>
<dbReference type="GO" id="GO:0047324">
    <property type="term" value="F:phosphoenolpyruvate-glycerone phosphotransferase activity"/>
    <property type="evidence" value="ECO:0007669"/>
    <property type="project" value="UniProtKB-EC"/>
</dbReference>
<keyword evidence="5 11" id="KW-0418">Kinase</keyword>
<evidence type="ECO:0000256" key="7">
    <source>
        <dbReference type="ARBA" id="ARBA00046577"/>
    </source>
</evidence>
<name>A0A133KGK1_HEYCO</name>
<dbReference type="Proteomes" id="UP000070376">
    <property type="component" value="Unassembled WGS sequence"/>
</dbReference>
<evidence type="ECO:0000256" key="3">
    <source>
        <dbReference type="ARBA" id="ARBA00012095"/>
    </source>
</evidence>
<dbReference type="NCBIfam" id="TIGR02365">
    <property type="entry name" value="dha_L_ycgS"/>
    <property type="match status" value="1"/>
</dbReference>
<keyword evidence="4" id="KW-0808">Transferase</keyword>
<sequence length="223" mass="24730">MRRDIMELSAKDLKDYFIALASTIEDHKEYLCELDRKLGDGDHGVTMSIGWQAVKEKIESDLIQEDDCSKISIMVGKTFLNAVGSSVGPLYATGFMRGAKEIKNKSSINDQDMIAYWVAFGKGIKERGQAEVGDKTMIDTIDPFVKALEQKFEASHDFLSTFTYAVNEAKKGMESTKDMMSKRGRSSRLGNRSIGSQDPGATSAYLILNSFLEFVEKCSSKAS</sequence>
<gene>
    <name evidence="11" type="ORF">HMPREF3213_02909</name>
</gene>
<dbReference type="GO" id="GO:0004371">
    <property type="term" value="F:glycerone kinase activity"/>
    <property type="evidence" value="ECO:0007669"/>
    <property type="project" value="InterPro"/>
</dbReference>
<dbReference type="AlphaFoldDB" id="A0A133KGK1"/>
<comment type="caution">
    <text evidence="11">The sequence shown here is derived from an EMBL/GenBank/DDBJ whole genome shotgun (WGS) entry which is preliminary data.</text>
</comment>
<feature type="domain" description="DhaL" evidence="10">
    <location>
        <begin position="11"/>
        <end position="213"/>
    </location>
</feature>
<dbReference type="Pfam" id="PF02734">
    <property type="entry name" value="Dak2"/>
    <property type="match status" value="1"/>
</dbReference>
<evidence type="ECO:0000256" key="6">
    <source>
        <dbReference type="ARBA" id="ARBA00022798"/>
    </source>
</evidence>
<dbReference type="EMBL" id="LRPN01000137">
    <property type="protein sequence ID" value="KWZ78723.1"/>
    <property type="molecule type" value="Genomic_DNA"/>
</dbReference>
<dbReference type="InterPro" id="IPR036117">
    <property type="entry name" value="DhaL_dom_sf"/>
</dbReference>
<comment type="catalytic activity">
    <reaction evidence="1">
        <text>dihydroxyacetone + phosphoenolpyruvate = dihydroxyacetone phosphate + pyruvate</text>
        <dbReference type="Rhea" id="RHEA:18381"/>
        <dbReference type="ChEBI" id="CHEBI:15361"/>
        <dbReference type="ChEBI" id="CHEBI:16016"/>
        <dbReference type="ChEBI" id="CHEBI:57642"/>
        <dbReference type="ChEBI" id="CHEBI:58702"/>
        <dbReference type="EC" id="2.7.1.121"/>
    </reaction>
</comment>
<evidence type="ECO:0000256" key="2">
    <source>
        <dbReference type="ARBA" id="ARBA00004745"/>
    </source>
</evidence>
<evidence type="ECO:0000313" key="11">
    <source>
        <dbReference type="EMBL" id="KWZ78723.1"/>
    </source>
</evidence>
<evidence type="ECO:0000259" key="10">
    <source>
        <dbReference type="PROSITE" id="PS51480"/>
    </source>
</evidence>
<dbReference type="PANTHER" id="PTHR28629">
    <property type="entry name" value="TRIOKINASE/FMN CYCLASE"/>
    <property type="match status" value="1"/>
</dbReference>
<evidence type="ECO:0000256" key="5">
    <source>
        <dbReference type="ARBA" id="ARBA00022777"/>
    </source>
</evidence>
<evidence type="ECO:0000313" key="12">
    <source>
        <dbReference type="Proteomes" id="UP000070376"/>
    </source>
</evidence>
<dbReference type="InterPro" id="IPR012737">
    <property type="entry name" value="DhaK_L_YcgS"/>
</dbReference>
<comment type="function">
    <text evidence="8">ADP-binding subunit of the dihydroxyacetone kinase, which is responsible for the phosphoenolpyruvate (PEP)-dependent phosphorylation of dihydroxyacetone. DhaL-ADP is converted to DhaL-ATP via a phosphoryl group transfer from DhaM and transmits it to dihydroxyacetone binds to DhaK.</text>
</comment>
<dbReference type="GO" id="GO:0005829">
    <property type="term" value="C:cytosol"/>
    <property type="evidence" value="ECO:0007669"/>
    <property type="project" value="TreeGrafter"/>
</dbReference>
<comment type="pathway">
    <text evidence="2">Polyol metabolism; glycerol degradation.</text>
</comment>
<dbReference type="Gene3D" id="1.25.40.340">
    <property type="match status" value="1"/>
</dbReference>
<organism evidence="11 12">
    <name type="scientific">Heyndrickxia coagulans</name>
    <name type="common">Weizmannia coagulans</name>
    <dbReference type="NCBI Taxonomy" id="1398"/>
    <lineage>
        <taxon>Bacteria</taxon>
        <taxon>Bacillati</taxon>
        <taxon>Bacillota</taxon>
        <taxon>Bacilli</taxon>
        <taxon>Bacillales</taxon>
        <taxon>Bacillaceae</taxon>
        <taxon>Heyndrickxia</taxon>
    </lineage>
</organism>
<evidence type="ECO:0000256" key="8">
    <source>
        <dbReference type="ARBA" id="ARBA00055771"/>
    </source>
</evidence>
<accession>A0A133KGK1</accession>